<evidence type="ECO:0000313" key="3">
    <source>
        <dbReference type="Proteomes" id="UP000823388"/>
    </source>
</evidence>
<protein>
    <recommendedName>
        <fullName evidence="1">At2g35280-like TPR domain-containing protein</fullName>
    </recommendedName>
</protein>
<accession>A0A8T0SK36</accession>
<dbReference type="InterPro" id="IPR057136">
    <property type="entry name" value="At2g35280_TPR_dom"/>
</dbReference>
<keyword evidence="3" id="KW-1185">Reference proteome</keyword>
<dbReference type="InterPro" id="IPR040338">
    <property type="entry name" value="At1g67623-like"/>
</dbReference>
<feature type="domain" description="At2g35280-like TPR" evidence="1">
    <location>
        <begin position="81"/>
        <end position="148"/>
    </location>
</feature>
<dbReference type="Proteomes" id="UP000823388">
    <property type="component" value="Chromosome 5K"/>
</dbReference>
<gene>
    <name evidence="2" type="ORF">PVAP13_5KG343300</name>
</gene>
<dbReference type="Pfam" id="PF23310">
    <property type="entry name" value="TPR_27"/>
    <property type="match status" value="1"/>
</dbReference>
<name>A0A8T0SK36_PANVG</name>
<dbReference type="EMBL" id="CM029045">
    <property type="protein sequence ID" value="KAG2598517.1"/>
    <property type="molecule type" value="Genomic_DNA"/>
</dbReference>
<dbReference type="AlphaFoldDB" id="A0A8T0SK36"/>
<reference evidence="2" key="1">
    <citation type="submission" date="2020-05" db="EMBL/GenBank/DDBJ databases">
        <title>WGS assembly of Panicum virgatum.</title>
        <authorList>
            <person name="Lovell J.T."/>
            <person name="Jenkins J."/>
            <person name="Shu S."/>
            <person name="Juenger T.E."/>
            <person name="Schmutz J."/>
        </authorList>
    </citation>
    <scope>NUCLEOTIDE SEQUENCE</scope>
    <source>
        <strain evidence="2">AP13</strain>
    </source>
</reference>
<evidence type="ECO:0000259" key="1">
    <source>
        <dbReference type="Pfam" id="PF23310"/>
    </source>
</evidence>
<sequence length="223" mass="24590">MPSTCLPEAAMAPTSSLPVLPEEMLVEVATHVAASSSSPMADLHRLRGACTLVRDRVYGAPLVRRSLNLSRTLRQPEDAETRKRLITNTYAAGNLEAIFINGMRVFFGHHVAALQASLDDLDQAARGGHRLAAYMLAMVLWRANSGAEADLRAKQLLAEVADDDPALVVYSDRWVSGPFVHAFETLWRFVWPTNFPLPAPVPRPVPRDDDHQCASPRWGWITG</sequence>
<evidence type="ECO:0000313" key="2">
    <source>
        <dbReference type="EMBL" id="KAG2598517.1"/>
    </source>
</evidence>
<comment type="caution">
    <text evidence="2">The sequence shown here is derived from an EMBL/GenBank/DDBJ whole genome shotgun (WGS) entry which is preliminary data.</text>
</comment>
<organism evidence="2 3">
    <name type="scientific">Panicum virgatum</name>
    <name type="common">Blackwell switchgrass</name>
    <dbReference type="NCBI Taxonomy" id="38727"/>
    <lineage>
        <taxon>Eukaryota</taxon>
        <taxon>Viridiplantae</taxon>
        <taxon>Streptophyta</taxon>
        <taxon>Embryophyta</taxon>
        <taxon>Tracheophyta</taxon>
        <taxon>Spermatophyta</taxon>
        <taxon>Magnoliopsida</taxon>
        <taxon>Liliopsida</taxon>
        <taxon>Poales</taxon>
        <taxon>Poaceae</taxon>
        <taxon>PACMAD clade</taxon>
        <taxon>Panicoideae</taxon>
        <taxon>Panicodae</taxon>
        <taxon>Paniceae</taxon>
        <taxon>Panicinae</taxon>
        <taxon>Panicum</taxon>
        <taxon>Panicum sect. Hiantes</taxon>
    </lineage>
</organism>
<dbReference type="PANTHER" id="PTHR33784">
    <property type="entry name" value="OS05G0482100 PROTEIN"/>
    <property type="match status" value="1"/>
</dbReference>
<proteinExistence type="predicted"/>
<dbReference type="PANTHER" id="PTHR33784:SF10">
    <property type="entry name" value="F-BOX PROTEIN"/>
    <property type="match status" value="1"/>
</dbReference>